<keyword evidence="1" id="KW-0812">Transmembrane</keyword>
<evidence type="ECO:0000313" key="2">
    <source>
        <dbReference type="EMBL" id="EAJ5682153.1"/>
    </source>
</evidence>
<accession>A0A7U8BJR8</accession>
<name>A0A7U8BJR8_CAMLA</name>
<sequence>MPFPLTKTPLLLGAVIEPPFSTVKVPPPLPMVTVPFWLPFIVQLAPLQLPPLILFEFFTCLLFVFLISLALLIFIEPFEV</sequence>
<keyword evidence="1" id="KW-0472">Membrane</keyword>
<feature type="transmembrane region" description="Helical" evidence="1">
    <location>
        <begin position="52"/>
        <end position="75"/>
    </location>
</feature>
<dbReference type="EMBL" id="AABYWZ010000028">
    <property type="protein sequence ID" value="EAJ5682153.1"/>
    <property type="molecule type" value="Genomic_DNA"/>
</dbReference>
<protein>
    <submittedName>
        <fullName evidence="2">Uncharacterized protein</fullName>
    </submittedName>
</protein>
<evidence type="ECO:0000313" key="3">
    <source>
        <dbReference type="Proteomes" id="UP000556298"/>
    </source>
</evidence>
<gene>
    <name evidence="2" type="ORF">BXA13_07520</name>
</gene>
<organism evidence="2 3">
    <name type="scientific">Campylobacter lari</name>
    <dbReference type="NCBI Taxonomy" id="201"/>
    <lineage>
        <taxon>Bacteria</taxon>
        <taxon>Pseudomonadati</taxon>
        <taxon>Campylobacterota</taxon>
        <taxon>Epsilonproteobacteria</taxon>
        <taxon>Campylobacterales</taxon>
        <taxon>Campylobacteraceae</taxon>
        <taxon>Campylobacter</taxon>
    </lineage>
</organism>
<dbReference type="Proteomes" id="UP000556298">
    <property type="component" value="Unassembled WGS sequence"/>
</dbReference>
<proteinExistence type="predicted"/>
<keyword evidence="1" id="KW-1133">Transmembrane helix</keyword>
<comment type="caution">
    <text evidence="2">The sequence shown here is derived from an EMBL/GenBank/DDBJ whole genome shotgun (WGS) entry which is preliminary data.</text>
</comment>
<reference evidence="2 3" key="1">
    <citation type="submission" date="2018-05" db="EMBL/GenBank/DDBJ databases">
        <authorList>
            <consortium name="PulseNet: The National Subtyping Network for Foodborne Disease Surveillance"/>
            <person name="Tarr C.L."/>
            <person name="Trees E."/>
            <person name="Katz L.S."/>
            <person name="Carleton-Romer H.A."/>
            <person name="Stroika S."/>
            <person name="Kucerova Z."/>
            <person name="Roache K.F."/>
            <person name="Sabol A.L."/>
            <person name="Besser J."/>
            <person name="Gerner-Smidt P."/>
        </authorList>
    </citation>
    <scope>NUCLEOTIDE SEQUENCE [LARGE SCALE GENOMIC DNA]</scope>
    <source>
        <strain evidence="2 3">2016D-0268</strain>
    </source>
</reference>
<dbReference type="AlphaFoldDB" id="A0A7U8BJR8"/>
<evidence type="ECO:0000256" key="1">
    <source>
        <dbReference type="SAM" id="Phobius"/>
    </source>
</evidence>